<dbReference type="AlphaFoldDB" id="A0A0A9AEC9"/>
<name>A0A0A9AEC9_ARUDO</name>
<evidence type="ECO:0000313" key="1">
    <source>
        <dbReference type="EMBL" id="JAD45452.1"/>
    </source>
</evidence>
<protein>
    <submittedName>
        <fullName evidence="1">Uncharacterized protein</fullName>
    </submittedName>
</protein>
<organism evidence="1">
    <name type="scientific">Arundo donax</name>
    <name type="common">Giant reed</name>
    <name type="synonym">Donax arundinaceus</name>
    <dbReference type="NCBI Taxonomy" id="35708"/>
    <lineage>
        <taxon>Eukaryota</taxon>
        <taxon>Viridiplantae</taxon>
        <taxon>Streptophyta</taxon>
        <taxon>Embryophyta</taxon>
        <taxon>Tracheophyta</taxon>
        <taxon>Spermatophyta</taxon>
        <taxon>Magnoliopsida</taxon>
        <taxon>Liliopsida</taxon>
        <taxon>Poales</taxon>
        <taxon>Poaceae</taxon>
        <taxon>PACMAD clade</taxon>
        <taxon>Arundinoideae</taxon>
        <taxon>Arundineae</taxon>
        <taxon>Arundo</taxon>
    </lineage>
</organism>
<reference evidence="1" key="1">
    <citation type="submission" date="2014-09" db="EMBL/GenBank/DDBJ databases">
        <authorList>
            <person name="Magalhaes I.L.F."/>
            <person name="Oliveira U."/>
            <person name="Santos F.R."/>
            <person name="Vidigal T.H.D.A."/>
            <person name="Brescovit A.D."/>
            <person name="Santos A.J."/>
        </authorList>
    </citation>
    <scope>NUCLEOTIDE SEQUENCE</scope>
    <source>
        <tissue evidence="1">Shoot tissue taken approximately 20 cm above the soil surface</tissue>
    </source>
</reference>
<reference evidence="1" key="2">
    <citation type="journal article" date="2015" name="Data Brief">
        <title>Shoot transcriptome of the giant reed, Arundo donax.</title>
        <authorList>
            <person name="Barrero R.A."/>
            <person name="Guerrero F.D."/>
            <person name="Moolhuijzen P."/>
            <person name="Goolsby J.A."/>
            <person name="Tidwell J."/>
            <person name="Bellgard S.E."/>
            <person name="Bellgard M.I."/>
        </authorList>
    </citation>
    <scope>NUCLEOTIDE SEQUENCE</scope>
    <source>
        <tissue evidence="1">Shoot tissue taken approximately 20 cm above the soil surface</tissue>
    </source>
</reference>
<accession>A0A0A9AEC9</accession>
<sequence length="24" mass="2796">MTLSVVSFCTYSFPRSLMIKLTRD</sequence>
<proteinExistence type="predicted"/>
<dbReference type="EMBL" id="GBRH01252443">
    <property type="protein sequence ID" value="JAD45452.1"/>
    <property type="molecule type" value="Transcribed_RNA"/>
</dbReference>